<organism evidence="1 2">
    <name type="scientific">Neofusicoccum parvum</name>
    <dbReference type="NCBI Taxonomy" id="310453"/>
    <lineage>
        <taxon>Eukaryota</taxon>
        <taxon>Fungi</taxon>
        <taxon>Dikarya</taxon>
        <taxon>Ascomycota</taxon>
        <taxon>Pezizomycotina</taxon>
        <taxon>Dothideomycetes</taxon>
        <taxon>Dothideomycetes incertae sedis</taxon>
        <taxon>Botryosphaeriales</taxon>
        <taxon>Botryosphaeriaceae</taxon>
        <taxon>Neofusicoccum</taxon>
    </lineage>
</organism>
<accession>A0ACB5SLF1</accession>
<keyword evidence="2" id="KW-1185">Reference proteome</keyword>
<comment type="caution">
    <text evidence="1">The sequence shown here is derived from an EMBL/GenBank/DDBJ whole genome shotgun (WGS) entry which is preliminary data.</text>
</comment>
<reference evidence="1" key="1">
    <citation type="submission" date="2024-09" db="EMBL/GenBank/DDBJ databases">
        <title>Draft Genome Sequences of Neofusicoccum parvum.</title>
        <authorList>
            <person name="Ashida A."/>
            <person name="Camagna M."/>
            <person name="Tanaka A."/>
            <person name="Takemoto D."/>
        </authorList>
    </citation>
    <scope>NUCLEOTIDE SEQUENCE</scope>
    <source>
        <strain evidence="1">PPO83</strain>
    </source>
</reference>
<protein>
    <submittedName>
        <fullName evidence="1">C6 transcription factor</fullName>
    </submittedName>
</protein>
<evidence type="ECO:0000313" key="2">
    <source>
        <dbReference type="Proteomes" id="UP001165186"/>
    </source>
</evidence>
<dbReference type="EMBL" id="BSXG01000132">
    <property type="protein sequence ID" value="GME47404.1"/>
    <property type="molecule type" value="Genomic_DNA"/>
</dbReference>
<dbReference type="Proteomes" id="UP001165186">
    <property type="component" value="Unassembled WGS sequence"/>
</dbReference>
<sequence>MCCSLLQVFYENVDPIISLVHKPTLDRRFASFVGGYVSEVLMEKQGPMNSTERELEATGLINFRALAFSIFFSAVTSLPSGAVLSRYGEEKTHLLATYRKGLELSLVAAGFCDSSSIEVLQAFVLFLSCQMRDESMGRTWPLLGVAIRVAKSQGLHSEPTLFSPVPNEVSVELRRRIWHQIFYLECRAAEVKGYRASLTDDSFSTAFPRNVNDVDLVETRPPRELVDDAENLRFTDMTCELCRFRMFKVTRQIMQKVEVLNRKIRMTSPQAMDQRIADFNRIFRETTMLLDYVRAQNEKNFSATVAAISPIEKLTRMVSKSMEWKCWLSFWCGIPKDFAEKVMSDDARRT</sequence>
<name>A0ACB5SLF1_9PEZI</name>
<proteinExistence type="predicted"/>
<gene>
    <name evidence="1" type="primary">g5180</name>
    <name evidence="1" type="ORF">NpPPO83_00005180</name>
</gene>
<evidence type="ECO:0000313" key="1">
    <source>
        <dbReference type="EMBL" id="GME47404.1"/>
    </source>
</evidence>